<organism evidence="9 10">
    <name type="scientific">Devosia nanyangense</name>
    <dbReference type="NCBI Taxonomy" id="1228055"/>
    <lineage>
        <taxon>Bacteria</taxon>
        <taxon>Pseudomonadati</taxon>
        <taxon>Pseudomonadota</taxon>
        <taxon>Alphaproteobacteria</taxon>
        <taxon>Hyphomicrobiales</taxon>
        <taxon>Devosiaceae</taxon>
        <taxon>Devosia</taxon>
    </lineage>
</organism>
<dbReference type="EMBL" id="JACRAF010000057">
    <property type="protein sequence ID" value="MBI4923533.1"/>
    <property type="molecule type" value="Genomic_DNA"/>
</dbReference>
<accession>A0A933L408</accession>
<dbReference type="PRINTS" id="PR00604">
    <property type="entry name" value="CYTCHRMECIAB"/>
</dbReference>
<sequence>MRLWVICILLVALLAGPASAAGDPLAGEVVFKKCLACHAVGEGAKNKVGPVLNDVVGRTAGTAEKFKYSQALIDAGSAGLIWTPETLAPWLHKPKDVVPATKMSFAGLAEQADIDNVIAYLLTFSPNYVPAAPAPSAEASSAPAQ</sequence>
<evidence type="ECO:0000256" key="7">
    <source>
        <dbReference type="SAM" id="SignalP"/>
    </source>
</evidence>
<comment type="caution">
    <text evidence="9">The sequence shown here is derived from an EMBL/GenBank/DDBJ whole genome shotgun (WGS) entry which is preliminary data.</text>
</comment>
<dbReference type="InterPro" id="IPR009056">
    <property type="entry name" value="Cyt_c-like_dom"/>
</dbReference>
<evidence type="ECO:0000256" key="2">
    <source>
        <dbReference type="ARBA" id="ARBA00022617"/>
    </source>
</evidence>
<dbReference type="AlphaFoldDB" id="A0A933L408"/>
<feature type="signal peptide" evidence="7">
    <location>
        <begin position="1"/>
        <end position="20"/>
    </location>
</feature>
<feature type="domain" description="Cytochrome c" evidence="8">
    <location>
        <begin position="22"/>
        <end position="125"/>
    </location>
</feature>
<dbReference type="GO" id="GO:0020037">
    <property type="term" value="F:heme binding"/>
    <property type="evidence" value="ECO:0007669"/>
    <property type="project" value="InterPro"/>
</dbReference>
<keyword evidence="3 6" id="KW-0479">Metal-binding</keyword>
<evidence type="ECO:0000259" key="8">
    <source>
        <dbReference type="PROSITE" id="PS51007"/>
    </source>
</evidence>
<evidence type="ECO:0000256" key="3">
    <source>
        <dbReference type="ARBA" id="ARBA00022723"/>
    </source>
</evidence>
<dbReference type="GO" id="GO:0046872">
    <property type="term" value="F:metal ion binding"/>
    <property type="evidence" value="ECO:0007669"/>
    <property type="project" value="UniProtKB-KW"/>
</dbReference>
<evidence type="ECO:0000313" key="10">
    <source>
        <dbReference type="Proteomes" id="UP000782610"/>
    </source>
</evidence>
<evidence type="ECO:0000256" key="5">
    <source>
        <dbReference type="ARBA" id="ARBA00023004"/>
    </source>
</evidence>
<feature type="chain" id="PRO_5037690807" evidence="7">
    <location>
        <begin position="21"/>
        <end position="145"/>
    </location>
</feature>
<keyword evidence="1" id="KW-0813">Transport</keyword>
<dbReference type="PROSITE" id="PS51007">
    <property type="entry name" value="CYTC"/>
    <property type="match status" value="1"/>
</dbReference>
<dbReference type="SUPFAM" id="SSF46626">
    <property type="entry name" value="Cytochrome c"/>
    <property type="match status" value="1"/>
</dbReference>
<keyword evidence="7" id="KW-0732">Signal</keyword>
<evidence type="ECO:0000256" key="6">
    <source>
        <dbReference type="PROSITE-ProRule" id="PRU00433"/>
    </source>
</evidence>
<reference evidence="9" key="1">
    <citation type="submission" date="2020-07" db="EMBL/GenBank/DDBJ databases">
        <title>Huge and variable diversity of episymbiotic CPR bacteria and DPANN archaea in groundwater ecosystems.</title>
        <authorList>
            <person name="He C.Y."/>
            <person name="Keren R."/>
            <person name="Whittaker M."/>
            <person name="Farag I.F."/>
            <person name="Doudna J."/>
            <person name="Cate J.H.D."/>
            <person name="Banfield J.F."/>
        </authorList>
    </citation>
    <scope>NUCLEOTIDE SEQUENCE</scope>
    <source>
        <strain evidence="9">NC_groundwater_1586_Pr3_B-0.1um_66_15</strain>
    </source>
</reference>
<dbReference type="Gene3D" id="1.10.760.10">
    <property type="entry name" value="Cytochrome c-like domain"/>
    <property type="match status" value="1"/>
</dbReference>
<protein>
    <submittedName>
        <fullName evidence="9">Cytochrome c family protein</fullName>
    </submittedName>
</protein>
<dbReference type="Pfam" id="PF00034">
    <property type="entry name" value="Cytochrom_C"/>
    <property type="match status" value="1"/>
</dbReference>
<gene>
    <name evidence="9" type="ORF">HY834_17475</name>
</gene>
<evidence type="ECO:0000256" key="1">
    <source>
        <dbReference type="ARBA" id="ARBA00022448"/>
    </source>
</evidence>
<dbReference type="PANTHER" id="PTHR11961">
    <property type="entry name" value="CYTOCHROME C"/>
    <property type="match status" value="1"/>
</dbReference>
<dbReference type="Proteomes" id="UP000782610">
    <property type="component" value="Unassembled WGS sequence"/>
</dbReference>
<dbReference type="InterPro" id="IPR002327">
    <property type="entry name" value="Cyt_c_1A/1B"/>
</dbReference>
<dbReference type="InterPro" id="IPR036909">
    <property type="entry name" value="Cyt_c-like_dom_sf"/>
</dbReference>
<keyword evidence="5 6" id="KW-0408">Iron</keyword>
<evidence type="ECO:0000313" key="9">
    <source>
        <dbReference type="EMBL" id="MBI4923533.1"/>
    </source>
</evidence>
<keyword evidence="2 6" id="KW-0349">Heme</keyword>
<name>A0A933L408_9HYPH</name>
<dbReference type="GO" id="GO:0009055">
    <property type="term" value="F:electron transfer activity"/>
    <property type="evidence" value="ECO:0007669"/>
    <property type="project" value="InterPro"/>
</dbReference>
<keyword evidence="4" id="KW-0249">Electron transport</keyword>
<evidence type="ECO:0000256" key="4">
    <source>
        <dbReference type="ARBA" id="ARBA00022982"/>
    </source>
</evidence>
<proteinExistence type="predicted"/>